<dbReference type="AlphaFoldDB" id="A0AA86PN05"/>
<gene>
    <name evidence="2" type="ORF">HINF_LOCUS30619</name>
    <name evidence="3" type="ORF">HINF_LOCUS39466</name>
</gene>
<evidence type="ECO:0000313" key="2">
    <source>
        <dbReference type="EMBL" id="CAI9942974.1"/>
    </source>
</evidence>
<feature type="compositionally biased region" description="Basic and acidic residues" evidence="1">
    <location>
        <begin position="89"/>
        <end position="99"/>
    </location>
</feature>
<dbReference type="EMBL" id="CAXDID020000153">
    <property type="protein sequence ID" value="CAL6042180.1"/>
    <property type="molecule type" value="Genomic_DNA"/>
</dbReference>
<sequence length="99" mass="11227">MQQQADTRTLIINQNVTIHRWHLAIYQLQMIDGGVVLIKISKIILKVSETDGNHSIKPLQQVLVCPLDDSSEKSKRSGIGWNRSQQEGRQTHALEKAEI</sequence>
<dbReference type="Proteomes" id="UP001642409">
    <property type="component" value="Unassembled WGS sequence"/>
</dbReference>
<organism evidence="2">
    <name type="scientific">Hexamita inflata</name>
    <dbReference type="NCBI Taxonomy" id="28002"/>
    <lineage>
        <taxon>Eukaryota</taxon>
        <taxon>Metamonada</taxon>
        <taxon>Diplomonadida</taxon>
        <taxon>Hexamitidae</taxon>
        <taxon>Hexamitinae</taxon>
        <taxon>Hexamita</taxon>
    </lineage>
</organism>
<reference evidence="2" key="1">
    <citation type="submission" date="2023-06" db="EMBL/GenBank/DDBJ databases">
        <authorList>
            <person name="Kurt Z."/>
        </authorList>
    </citation>
    <scope>NUCLEOTIDE SEQUENCE</scope>
</reference>
<reference evidence="3 4" key="2">
    <citation type="submission" date="2024-07" db="EMBL/GenBank/DDBJ databases">
        <authorList>
            <person name="Akdeniz Z."/>
        </authorList>
    </citation>
    <scope>NUCLEOTIDE SEQUENCE [LARGE SCALE GENOMIC DNA]</scope>
</reference>
<evidence type="ECO:0000313" key="4">
    <source>
        <dbReference type="Proteomes" id="UP001642409"/>
    </source>
</evidence>
<dbReference type="EMBL" id="CATOUU010000710">
    <property type="protein sequence ID" value="CAI9942974.1"/>
    <property type="molecule type" value="Genomic_DNA"/>
</dbReference>
<keyword evidence="4" id="KW-1185">Reference proteome</keyword>
<accession>A0AA86PN05</accession>
<proteinExistence type="predicted"/>
<evidence type="ECO:0000256" key="1">
    <source>
        <dbReference type="SAM" id="MobiDB-lite"/>
    </source>
</evidence>
<feature type="region of interest" description="Disordered" evidence="1">
    <location>
        <begin position="70"/>
        <end position="99"/>
    </location>
</feature>
<comment type="caution">
    <text evidence="2">The sequence shown here is derived from an EMBL/GenBank/DDBJ whole genome shotgun (WGS) entry which is preliminary data.</text>
</comment>
<name>A0AA86PN05_9EUKA</name>
<protein>
    <submittedName>
        <fullName evidence="3">Hypothetical_protein</fullName>
    </submittedName>
</protein>
<evidence type="ECO:0000313" key="3">
    <source>
        <dbReference type="EMBL" id="CAL6042180.1"/>
    </source>
</evidence>